<feature type="region of interest" description="Disordered" evidence="1">
    <location>
        <begin position="84"/>
        <end position="105"/>
    </location>
</feature>
<gene>
    <name evidence="2" type="ORF">P280DRAFT_195749</name>
</gene>
<accession>A0A6A6RMF3</accession>
<organism evidence="2 3">
    <name type="scientific">Massarina eburnea CBS 473.64</name>
    <dbReference type="NCBI Taxonomy" id="1395130"/>
    <lineage>
        <taxon>Eukaryota</taxon>
        <taxon>Fungi</taxon>
        <taxon>Dikarya</taxon>
        <taxon>Ascomycota</taxon>
        <taxon>Pezizomycotina</taxon>
        <taxon>Dothideomycetes</taxon>
        <taxon>Pleosporomycetidae</taxon>
        <taxon>Pleosporales</taxon>
        <taxon>Massarineae</taxon>
        <taxon>Massarinaceae</taxon>
        <taxon>Massarina</taxon>
    </lineage>
</organism>
<dbReference type="Proteomes" id="UP000799753">
    <property type="component" value="Unassembled WGS sequence"/>
</dbReference>
<feature type="region of interest" description="Disordered" evidence="1">
    <location>
        <begin position="27"/>
        <end position="57"/>
    </location>
</feature>
<evidence type="ECO:0000313" key="3">
    <source>
        <dbReference type="Proteomes" id="UP000799753"/>
    </source>
</evidence>
<dbReference type="EMBL" id="MU006808">
    <property type="protein sequence ID" value="KAF2635308.1"/>
    <property type="molecule type" value="Genomic_DNA"/>
</dbReference>
<protein>
    <submittedName>
        <fullName evidence="2">Uncharacterized protein</fullName>
    </submittedName>
</protein>
<sequence length="233" mass="26067">MVYITSGLFGSDGTCNDRPLSPISMHSDGLNDMSESQFGNKKRKKGVEDVDGTSSRYDSNRGFLSNMDINLAASSKLQFRTSPTSRGVFNRSQGHDPASASNNHKMYPVSVAGHHATSDRRPMKQMKRTNPKLEKHPSHLMEIETELTPSSSERPQPSYAHLNLRSCHVCSTAPKRKRELEEYMDCRRCEGRTCYICARQCFRCGKAICKKCTVEAGEEGDSWCLECFSQVGP</sequence>
<evidence type="ECO:0000313" key="2">
    <source>
        <dbReference type="EMBL" id="KAF2635308.1"/>
    </source>
</evidence>
<evidence type="ECO:0000256" key="1">
    <source>
        <dbReference type="SAM" id="MobiDB-lite"/>
    </source>
</evidence>
<keyword evidence="3" id="KW-1185">Reference proteome</keyword>
<proteinExistence type="predicted"/>
<reference evidence="2" key="1">
    <citation type="journal article" date="2020" name="Stud. Mycol.">
        <title>101 Dothideomycetes genomes: a test case for predicting lifestyles and emergence of pathogens.</title>
        <authorList>
            <person name="Haridas S."/>
            <person name="Albert R."/>
            <person name="Binder M."/>
            <person name="Bloem J."/>
            <person name="Labutti K."/>
            <person name="Salamov A."/>
            <person name="Andreopoulos B."/>
            <person name="Baker S."/>
            <person name="Barry K."/>
            <person name="Bills G."/>
            <person name="Bluhm B."/>
            <person name="Cannon C."/>
            <person name="Castanera R."/>
            <person name="Culley D."/>
            <person name="Daum C."/>
            <person name="Ezra D."/>
            <person name="Gonzalez J."/>
            <person name="Henrissat B."/>
            <person name="Kuo A."/>
            <person name="Liang C."/>
            <person name="Lipzen A."/>
            <person name="Lutzoni F."/>
            <person name="Magnuson J."/>
            <person name="Mondo S."/>
            <person name="Nolan M."/>
            <person name="Ohm R."/>
            <person name="Pangilinan J."/>
            <person name="Park H.-J."/>
            <person name="Ramirez L."/>
            <person name="Alfaro M."/>
            <person name="Sun H."/>
            <person name="Tritt A."/>
            <person name="Yoshinaga Y."/>
            <person name="Zwiers L.-H."/>
            <person name="Turgeon B."/>
            <person name="Goodwin S."/>
            <person name="Spatafora J."/>
            <person name="Crous P."/>
            <person name="Grigoriev I."/>
        </authorList>
    </citation>
    <scope>NUCLEOTIDE SEQUENCE</scope>
    <source>
        <strain evidence="2">CBS 473.64</strain>
    </source>
</reference>
<name>A0A6A6RMF3_9PLEO</name>
<dbReference type="OrthoDB" id="5377226at2759"/>
<dbReference type="AlphaFoldDB" id="A0A6A6RMF3"/>